<feature type="chain" id="PRO_5045092280" description="Lipoprotein" evidence="1">
    <location>
        <begin position="21"/>
        <end position="191"/>
    </location>
</feature>
<dbReference type="EMBL" id="JAJIRN010000004">
    <property type="protein sequence ID" value="MCV2368629.1"/>
    <property type="molecule type" value="Genomic_DNA"/>
</dbReference>
<feature type="signal peptide" evidence="1">
    <location>
        <begin position="1"/>
        <end position="20"/>
    </location>
</feature>
<comment type="caution">
    <text evidence="2">The sequence shown here is derived from an EMBL/GenBank/DDBJ whole genome shotgun (WGS) entry which is preliminary data.</text>
</comment>
<dbReference type="PROSITE" id="PS51257">
    <property type="entry name" value="PROKAR_LIPOPROTEIN"/>
    <property type="match status" value="1"/>
</dbReference>
<protein>
    <recommendedName>
        <fullName evidence="4">Lipoprotein</fullName>
    </recommendedName>
</protein>
<evidence type="ECO:0000313" key="2">
    <source>
        <dbReference type="EMBL" id="MCV2368629.1"/>
    </source>
</evidence>
<evidence type="ECO:0000313" key="3">
    <source>
        <dbReference type="Proteomes" id="UP001209701"/>
    </source>
</evidence>
<reference evidence="2 3" key="1">
    <citation type="submission" date="2021-11" db="EMBL/GenBank/DDBJ databases">
        <authorList>
            <person name="Liang Q."/>
            <person name="Mou H."/>
            <person name="Liu Z."/>
        </authorList>
    </citation>
    <scope>NUCLEOTIDE SEQUENCE [LARGE SCALE GENOMIC DNA]</scope>
    <source>
        <strain evidence="2 3">CHU3</strain>
    </source>
</reference>
<gene>
    <name evidence="2" type="ORF">LNV07_11065</name>
</gene>
<name>A0ABT2YF31_9BURK</name>
<accession>A0ABT2YF31</accession>
<keyword evidence="1" id="KW-0732">Signal</keyword>
<sequence>MKLTKILTASAMAVSGALLGGCSDGTDGEVIAATTNLVVPANATTVASVKDVPYVFASGVAELGTATATTVKFTSAGAAPAFSISSSEGAATGATTFGSCIFTVVTSTYPAIHPLAQFKIVRIANCGFQFNTAGVNAGISIPVPSFFGLGSVNSASAPVSVVMTDTGSVTVNGTVVGNVTVGVTGGTGGGG</sequence>
<proteinExistence type="predicted"/>
<organism evidence="2 3">
    <name type="scientific">Roseateles oligotrophus</name>
    <dbReference type="NCBI Taxonomy" id="1769250"/>
    <lineage>
        <taxon>Bacteria</taxon>
        <taxon>Pseudomonadati</taxon>
        <taxon>Pseudomonadota</taxon>
        <taxon>Betaproteobacteria</taxon>
        <taxon>Burkholderiales</taxon>
        <taxon>Sphaerotilaceae</taxon>
        <taxon>Roseateles</taxon>
    </lineage>
</organism>
<keyword evidence="3" id="KW-1185">Reference proteome</keyword>
<evidence type="ECO:0008006" key="4">
    <source>
        <dbReference type="Google" id="ProtNLM"/>
    </source>
</evidence>
<evidence type="ECO:0000256" key="1">
    <source>
        <dbReference type="SAM" id="SignalP"/>
    </source>
</evidence>
<dbReference type="Proteomes" id="UP001209701">
    <property type="component" value="Unassembled WGS sequence"/>
</dbReference>
<dbReference type="RefSeq" id="WP_263571216.1">
    <property type="nucleotide sequence ID" value="NZ_JAJIRN010000004.1"/>
</dbReference>